<evidence type="ECO:0000313" key="2">
    <source>
        <dbReference type="EMBL" id="EDX76032.1"/>
    </source>
</evidence>
<dbReference type="EMBL" id="DS989847">
    <property type="protein sequence ID" value="EDX76032.1"/>
    <property type="molecule type" value="Genomic_DNA"/>
</dbReference>
<name>B4VQ09_9CYAN</name>
<dbReference type="RefSeq" id="WP_006100516.1">
    <property type="nucleotide sequence ID" value="NZ_DS989847.1"/>
</dbReference>
<dbReference type="HOGENOM" id="CLU_1085079_0_0_3"/>
<dbReference type="Gene3D" id="3.30.450.20">
    <property type="entry name" value="PAS domain"/>
    <property type="match status" value="1"/>
</dbReference>
<reference evidence="2 3" key="1">
    <citation type="submission" date="2008-07" db="EMBL/GenBank/DDBJ databases">
        <authorList>
            <person name="Tandeau de Marsac N."/>
            <person name="Ferriera S."/>
            <person name="Johnson J."/>
            <person name="Kravitz S."/>
            <person name="Beeson K."/>
            <person name="Sutton G."/>
            <person name="Rogers Y.-H."/>
            <person name="Friedman R."/>
            <person name="Frazier M."/>
            <person name="Venter J.C."/>
        </authorList>
    </citation>
    <scope>NUCLEOTIDE SEQUENCE [LARGE SCALE GENOMIC DNA]</scope>
    <source>
        <strain evidence="2 3">PCC 7420</strain>
    </source>
</reference>
<sequence length="255" mass="28868">MHPLFKKLLFSRHIEYLAVDESFNILELSHKIAQFADRPQDLSIGKDVRLSFPELVGIEEILSHILQGRQLNFDLKGIGRFSGRGNLLYFDMYIINDSEDYQAGNKLIILCEDVTERMNLEQTLVQRSNETTLLLDAWAASSQYLDKIIQYIGDALFVTNSSSVIKIVNKAANFLFGYNNSELIGKSLSLIIDESQVKNLVAQKNGSYCNGINTTKVVCQTKTGDKIIVAFSCSRIESKLEDEQDIIYIGRDINR</sequence>
<dbReference type="InterPro" id="IPR035965">
    <property type="entry name" value="PAS-like_dom_sf"/>
</dbReference>
<dbReference type="Proteomes" id="UP000003835">
    <property type="component" value="Unassembled WGS sequence"/>
</dbReference>
<dbReference type="CDD" id="cd00130">
    <property type="entry name" value="PAS"/>
    <property type="match status" value="1"/>
</dbReference>
<dbReference type="eggNOG" id="COG2202">
    <property type="taxonomic scope" value="Bacteria"/>
</dbReference>
<feature type="domain" description="PAS" evidence="1">
    <location>
        <begin position="141"/>
        <end position="193"/>
    </location>
</feature>
<dbReference type="SMART" id="SM00091">
    <property type="entry name" value="PAS"/>
    <property type="match status" value="2"/>
</dbReference>
<keyword evidence="3" id="KW-1185">Reference proteome</keyword>
<dbReference type="STRING" id="118168.MC7420_5466"/>
<dbReference type="NCBIfam" id="TIGR00229">
    <property type="entry name" value="sensory_box"/>
    <property type="match status" value="1"/>
</dbReference>
<evidence type="ECO:0000259" key="1">
    <source>
        <dbReference type="PROSITE" id="PS50112"/>
    </source>
</evidence>
<dbReference type="OrthoDB" id="9809987at2"/>
<protein>
    <submittedName>
        <fullName evidence="2">PAS domain S-box protein</fullName>
    </submittedName>
</protein>
<dbReference type="PROSITE" id="PS50112">
    <property type="entry name" value="PAS"/>
    <property type="match status" value="1"/>
</dbReference>
<dbReference type="Pfam" id="PF13426">
    <property type="entry name" value="PAS_9"/>
    <property type="match status" value="1"/>
</dbReference>
<dbReference type="SUPFAM" id="SSF55785">
    <property type="entry name" value="PYP-like sensor domain (PAS domain)"/>
    <property type="match status" value="1"/>
</dbReference>
<organism evidence="2 3">
    <name type="scientific">Coleofasciculus chthonoplastes PCC 7420</name>
    <dbReference type="NCBI Taxonomy" id="118168"/>
    <lineage>
        <taxon>Bacteria</taxon>
        <taxon>Bacillati</taxon>
        <taxon>Cyanobacteriota</taxon>
        <taxon>Cyanophyceae</taxon>
        <taxon>Coleofasciculales</taxon>
        <taxon>Coleofasciculaceae</taxon>
        <taxon>Coleofasciculus</taxon>
    </lineage>
</organism>
<proteinExistence type="predicted"/>
<dbReference type="AlphaFoldDB" id="B4VQ09"/>
<accession>B4VQ09</accession>
<gene>
    <name evidence="2" type="ORF">MC7420_5466</name>
</gene>
<evidence type="ECO:0000313" key="3">
    <source>
        <dbReference type="Proteomes" id="UP000003835"/>
    </source>
</evidence>
<dbReference type="InterPro" id="IPR000014">
    <property type="entry name" value="PAS"/>
</dbReference>